<evidence type="ECO:0000313" key="2">
    <source>
        <dbReference type="EMBL" id="MCW8088171.1"/>
    </source>
</evidence>
<proteinExistence type="predicted"/>
<feature type="compositionally biased region" description="Basic residues" evidence="1">
    <location>
        <begin position="125"/>
        <end position="141"/>
    </location>
</feature>
<feature type="region of interest" description="Disordered" evidence="1">
    <location>
        <begin position="111"/>
        <end position="141"/>
    </location>
</feature>
<reference evidence="2 3" key="1">
    <citation type="submission" date="2022-10" db="EMBL/GenBank/DDBJ databases">
        <title>Roseococcus glaciei nov., sp. nov., isolated from glacier.</title>
        <authorList>
            <person name="Liu Q."/>
            <person name="Xin Y.-H."/>
        </authorList>
    </citation>
    <scope>NUCLEOTIDE SEQUENCE [LARGE SCALE GENOMIC DNA]</scope>
    <source>
        <strain evidence="2 3">MDT2-1-1</strain>
    </source>
</reference>
<dbReference type="InterPro" id="IPR045386">
    <property type="entry name" value="DUF6525"/>
</dbReference>
<comment type="caution">
    <text evidence="2">The sequence shown here is derived from an EMBL/GenBank/DDBJ whole genome shotgun (WGS) entry which is preliminary data.</text>
</comment>
<keyword evidence="3" id="KW-1185">Reference proteome</keyword>
<dbReference type="RefSeq" id="WP_301592372.1">
    <property type="nucleotide sequence ID" value="NZ_JAPFQI010000028.1"/>
</dbReference>
<name>A0ABT3P1A3_9PROT</name>
<accession>A0ABT3P1A3</accession>
<gene>
    <name evidence="2" type="ORF">OF850_21480</name>
</gene>
<dbReference type="Pfam" id="PF20135">
    <property type="entry name" value="DUF6525"/>
    <property type="match status" value="1"/>
</dbReference>
<dbReference type="EMBL" id="JAPFQI010000028">
    <property type="protein sequence ID" value="MCW8088171.1"/>
    <property type="molecule type" value="Genomic_DNA"/>
</dbReference>
<evidence type="ECO:0000313" key="3">
    <source>
        <dbReference type="Proteomes" id="UP001526430"/>
    </source>
</evidence>
<evidence type="ECO:0000256" key="1">
    <source>
        <dbReference type="SAM" id="MobiDB-lite"/>
    </source>
</evidence>
<dbReference type="Proteomes" id="UP001526430">
    <property type="component" value="Unassembled WGS sequence"/>
</dbReference>
<protein>
    <submittedName>
        <fullName evidence="2">DUF6525 family protein</fullName>
    </submittedName>
</protein>
<sequence>MDNSTATKPRSKLKGDPYRAFEDLPAEVRRALQESLVDWCPLRAREWHLHLLGKERLRPAQAASFLVQTIRRMDHAEVAAFARAWPKGAQAYPHLAAGATLQRYAGTDGIPAAQPVHFAPTPARPKARAKPKRTSGRRARR</sequence>
<organism evidence="2 3">
    <name type="scientific">Sabulicella glaciei</name>
    <dbReference type="NCBI Taxonomy" id="2984948"/>
    <lineage>
        <taxon>Bacteria</taxon>
        <taxon>Pseudomonadati</taxon>
        <taxon>Pseudomonadota</taxon>
        <taxon>Alphaproteobacteria</taxon>
        <taxon>Acetobacterales</taxon>
        <taxon>Acetobacteraceae</taxon>
        <taxon>Sabulicella</taxon>
    </lineage>
</organism>